<reference evidence="2 3" key="1">
    <citation type="submission" date="2018-06" db="EMBL/GenBank/DDBJ databases">
        <title>A transcriptomic atlas of mushroom development highlights an independent origin of complex multicellularity.</title>
        <authorList>
            <consortium name="DOE Joint Genome Institute"/>
            <person name="Krizsan K."/>
            <person name="Almasi E."/>
            <person name="Merenyi Z."/>
            <person name="Sahu N."/>
            <person name="Viragh M."/>
            <person name="Koszo T."/>
            <person name="Mondo S."/>
            <person name="Kiss B."/>
            <person name="Balint B."/>
            <person name="Kues U."/>
            <person name="Barry K."/>
            <person name="Hegedus J.C."/>
            <person name="Henrissat B."/>
            <person name="Johnson J."/>
            <person name="Lipzen A."/>
            <person name="Ohm R."/>
            <person name="Nagy I."/>
            <person name="Pangilinan J."/>
            <person name="Yan J."/>
            <person name="Xiong Y."/>
            <person name="Grigoriev I.V."/>
            <person name="Hibbett D.S."/>
            <person name="Nagy L.G."/>
        </authorList>
    </citation>
    <scope>NUCLEOTIDE SEQUENCE [LARGE SCALE GENOMIC DNA]</scope>
    <source>
        <strain evidence="2 3">SZMC22713</strain>
    </source>
</reference>
<feature type="domain" description="DUF6593" evidence="1">
    <location>
        <begin position="33"/>
        <end position="184"/>
    </location>
</feature>
<keyword evidence="3" id="KW-1185">Reference proteome</keyword>
<sequence>MTTVGLPLYLEDRTGLNNNTDYDEIYDRMFLRTSSTPPRPGGGMTTTIYELGRRSSRRSTAYGDPLVVLDFGPNGSLGTILFVQLSMSMPMGHWLRKTAMFSRSLSRKFRASDSQEYRWEFSASPDEEIPEWSCTNASGYRVAQYNLKPPGQPAYRTSGNTLTISEAFSDLAVELLASLTIMRHIHQHNL</sequence>
<dbReference type="InterPro" id="IPR046528">
    <property type="entry name" value="DUF6593"/>
</dbReference>
<dbReference type="OrthoDB" id="2910790at2759"/>
<dbReference type="VEuPathDB" id="FungiDB:BD410DRAFT_793312"/>
<gene>
    <name evidence="2" type="ORF">BD410DRAFT_793312</name>
</gene>
<dbReference type="EMBL" id="ML170208">
    <property type="protein sequence ID" value="TDL18406.1"/>
    <property type="molecule type" value="Genomic_DNA"/>
</dbReference>
<protein>
    <recommendedName>
        <fullName evidence="1">DUF6593 domain-containing protein</fullName>
    </recommendedName>
</protein>
<organism evidence="2 3">
    <name type="scientific">Rickenella mellea</name>
    <dbReference type="NCBI Taxonomy" id="50990"/>
    <lineage>
        <taxon>Eukaryota</taxon>
        <taxon>Fungi</taxon>
        <taxon>Dikarya</taxon>
        <taxon>Basidiomycota</taxon>
        <taxon>Agaricomycotina</taxon>
        <taxon>Agaricomycetes</taxon>
        <taxon>Hymenochaetales</taxon>
        <taxon>Rickenellaceae</taxon>
        <taxon>Rickenella</taxon>
    </lineage>
</organism>
<accession>A0A4Y7PTM6</accession>
<evidence type="ECO:0000313" key="2">
    <source>
        <dbReference type="EMBL" id="TDL18406.1"/>
    </source>
</evidence>
<dbReference type="Proteomes" id="UP000294933">
    <property type="component" value="Unassembled WGS sequence"/>
</dbReference>
<name>A0A4Y7PTM6_9AGAM</name>
<evidence type="ECO:0000313" key="3">
    <source>
        <dbReference type="Proteomes" id="UP000294933"/>
    </source>
</evidence>
<dbReference type="AlphaFoldDB" id="A0A4Y7PTM6"/>
<evidence type="ECO:0000259" key="1">
    <source>
        <dbReference type="Pfam" id="PF20236"/>
    </source>
</evidence>
<proteinExistence type="predicted"/>
<dbReference type="Pfam" id="PF20236">
    <property type="entry name" value="DUF6593"/>
    <property type="match status" value="1"/>
</dbReference>